<sequence length="473" mass="55172">MLRNLAAQTGIHVDESHIYREIVSGESIEARPQMQKLLKAVEMGLYTGVLCIELERLSRGDGADQQRILKAFQFSDTKIITLTKTYDLAGDDSFDEEFFEFGLFMSRREYKMIKKRLYRGRIQAQKEGYFIGSRPPYGYDKKRIGKGYVLVPNENAEVVRYIFRRYAKRETAANILHDLNNMAIPTVTGTKWTAYAIREVIKNQTYIGKINTKTVRCEKSIKDGKVVQRWLNNYEPVVVEGKHEPIVDEELFWKCQEVRDSKKTRTRSDQTLKNPFASIMFCSVCGKTMRRTHYDYKGERTFYYGCQTSRCETKNTFTHVVYDIVIGELRKELERQQVILADYDTSPEHDARKDELEMLRDELGKKSMMLERACEAYETGIYDRQTYLERVQKVNAARAELQARVEELEASIEESEERHEKAVPILTRVVEEMHTLTPKEQNDLLKMIVDRIEYEKTESGAAIEPTLRISLKI</sequence>
<dbReference type="InterPro" id="IPR006119">
    <property type="entry name" value="Resolv_N"/>
</dbReference>
<name>A0A8S5QSY0_9CAUD</name>
<dbReference type="GO" id="GO:0003677">
    <property type="term" value="F:DNA binding"/>
    <property type="evidence" value="ECO:0007669"/>
    <property type="project" value="InterPro"/>
</dbReference>
<dbReference type="SUPFAM" id="SSF53041">
    <property type="entry name" value="Resolvase-like"/>
    <property type="match status" value="1"/>
</dbReference>
<proteinExistence type="predicted"/>
<evidence type="ECO:0000313" key="4">
    <source>
        <dbReference type="EMBL" id="DAE21764.1"/>
    </source>
</evidence>
<feature type="coiled-coil region" evidence="1">
    <location>
        <begin position="384"/>
        <end position="418"/>
    </location>
</feature>
<dbReference type="EMBL" id="BK015717">
    <property type="protein sequence ID" value="DAE21764.1"/>
    <property type="molecule type" value="Genomic_DNA"/>
</dbReference>
<dbReference type="Pfam" id="PF07508">
    <property type="entry name" value="Recombinase"/>
    <property type="match status" value="1"/>
</dbReference>
<evidence type="ECO:0000256" key="1">
    <source>
        <dbReference type="SAM" id="Coils"/>
    </source>
</evidence>
<dbReference type="SMART" id="SM00857">
    <property type="entry name" value="Resolvase"/>
    <property type="match status" value="1"/>
</dbReference>
<dbReference type="GO" id="GO:0000150">
    <property type="term" value="F:DNA strand exchange activity"/>
    <property type="evidence" value="ECO:0007669"/>
    <property type="project" value="InterPro"/>
</dbReference>
<dbReference type="Gene3D" id="3.40.50.1390">
    <property type="entry name" value="Resolvase, N-terminal catalytic domain"/>
    <property type="match status" value="1"/>
</dbReference>
<evidence type="ECO:0000259" key="2">
    <source>
        <dbReference type="PROSITE" id="PS51736"/>
    </source>
</evidence>
<feature type="domain" description="Recombinase" evidence="3">
    <location>
        <begin position="136"/>
        <end position="265"/>
    </location>
</feature>
<dbReference type="InterPro" id="IPR025827">
    <property type="entry name" value="Zn_ribbon_recom_dom"/>
</dbReference>
<dbReference type="InterPro" id="IPR036162">
    <property type="entry name" value="Resolvase-like_N_sf"/>
</dbReference>
<dbReference type="InterPro" id="IPR011109">
    <property type="entry name" value="DNA_bind_recombinase_dom"/>
</dbReference>
<dbReference type="Pfam" id="PF00239">
    <property type="entry name" value="Resolvase"/>
    <property type="match status" value="1"/>
</dbReference>
<feature type="domain" description="Resolvase/invertase-type recombinase catalytic" evidence="2">
    <location>
        <begin position="1"/>
        <end position="128"/>
    </location>
</feature>
<keyword evidence="1" id="KW-0175">Coiled coil</keyword>
<dbReference type="PROSITE" id="PS51736">
    <property type="entry name" value="RECOMBINASES_3"/>
    <property type="match status" value="1"/>
</dbReference>
<dbReference type="Gene3D" id="3.90.1750.20">
    <property type="entry name" value="Putative Large Serine Recombinase, Chain B, Domain 2"/>
    <property type="match status" value="1"/>
</dbReference>
<evidence type="ECO:0000259" key="3">
    <source>
        <dbReference type="PROSITE" id="PS51737"/>
    </source>
</evidence>
<accession>A0A8S5QSY0</accession>
<dbReference type="PANTHER" id="PTHR30461">
    <property type="entry name" value="DNA-INVERTASE FROM LAMBDOID PROPHAGE"/>
    <property type="match status" value="1"/>
</dbReference>
<protein>
    <submittedName>
        <fullName evidence="4">Integrase</fullName>
    </submittedName>
</protein>
<dbReference type="InterPro" id="IPR050639">
    <property type="entry name" value="SSR_resolvase"/>
</dbReference>
<dbReference type="PROSITE" id="PS51737">
    <property type="entry name" value="RECOMBINASE_DNA_BIND"/>
    <property type="match status" value="1"/>
</dbReference>
<dbReference type="InterPro" id="IPR038109">
    <property type="entry name" value="DNA_bind_recomb_sf"/>
</dbReference>
<reference evidence="4" key="1">
    <citation type="journal article" date="2021" name="Proc. Natl. Acad. Sci. U.S.A.">
        <title>A Catalog of Tens of Thousands of Viruses from Human Metagenomes Reveals Hidden Associations with Chronic Diseases.</title>
        <authorList>
            <person name="Tisza M.J."/>
            <person name="Buck C.B."/>
        </authorList>
    </citation>
    <scope>NUCLEOTIDE SEQUENCE</scope>
    <source>
        <strain evidence="4">Ct2773</strain>
    </source>
</reference>
<organism evidence="4">
    <name type="scientific">Siphoviridae sp. ct2773</name>
    <dbReference type="NCBI Taxonomy" id="2826275"/>
    <lineage>
        <taxon>Viruses</taxon>
        <taxon>Duplodnaviria</taxon>
        <taxon>Heunggongvirae</taxon>
        <taxon>Uroviricota</taxon>
        <taxon>Caudoviricetes</taxon>
    </lineage>
</organism>
<dbReference type="PANTHER" id="PTHR30461:SF23">
    <property type="entry name" value="DNA RECOMBINASE-RELATED"/>
    <property type="match status" value="1"/>
</dbReference>
<dbReference type="CDD" id="cd00338">
    <property type="entry name" value="Ser_Recombinase"/>
    <property type="match status" value="1"/>
</dbReference>
<dbReference type="Pfam" id="PF13408">
    <property type="entry name" value="Zn_ribbon_recom"/>
    <property type="match status" value="1"/>
</dbReference>